<dbReference type="Proteomes" id="UP000837803">
    <property type="component" value="Unassembled WGS sequence"/>
</dbReference>
<name>A0ABM9B2V7_9BACT</name>
<evidence type="ECO:0000256" key="9">
    <source>
        <dbReference type="ARBA" id="ARBA00029438"/>
    </source>
</evidence>
<dbReference type="PANTHER" id="PTHR43290">
    <property type="entry name" value="MEVALONATE KINASE"/>
    <property type="match status" value="1"/>
</dbReference>
<evidence type="ECO:0000256" key="4">
    <source>
        <dbReference type="ARBA" id="ARBA00022741"/>
    </source>
</evidence>
<sequence>MLPHYPAKIILFGEHTLLRGSRGLAIPYPKYSLRWTVDSPDDRLLALADYLRTRVPARLIDHDTLVRDLRQGAGLTGDIPTGYGLGSSGAVCAAVYDRYATPAGRALPMEELRHTLATMEGHFHGQSSGTDPLVSYLQQPLLLQGGDASAVQLPEGWREGFFLVDTGITRSASDLIARFVQAFDQDMVPDIRSGWMEPNERALTALLTGDRQDLYTAFRELSAYQLPNFPYLVPEAFRSVWDGGAHYRLKLCGAGGGGMLLGLARDRARTEATFGERLHWL</sequence>
<keyword evidence="12" id="KW-1185">Reference proteome</keyword>
<dbReference type="SUPFAM" id="SSF54211">
    <property type="entry name" value="Ribosomal protein S5 domain 2-like"/>
    <property type="match status" value="1"/>
</dbReference>
<keyword evidence="2" id="KW-0444">Lipid biosynthesis</keyword>
<dbReference type="EMBL" id="CAKLPZ010000002">
    <property type="protein sequence ID" value="CAH1001427.1"/>
    <property type="molecule type" value="Genomic_DNA"/>
</dbReference>
<dbReference type="InterPro" id="IPR014721">
    <property type="entry name" value="Ribsml_uS5_D2-typ_fold_subgr"/>
</dbReference>
<evidence type="ECO:0000256" key="1">
    <source>
        <dbReference type="ARBA" id="ARBA00022490"/>
    </source>
</evidence>
<keyword evidence="5" id="KW-0418">Kinase</keyword>
<evidence type="ECO:0000256" key="3">
    <source>
        <dbReference type="ARBA" id="ARBA00022679"/>
    </source>
</evidence>
<dbReference type="Gene3D" id="3.30.230.10">
    <property type="match status" value="1"/>
</dbReference>
<dbReference type="PRINTS" id="PR00959">
    <property type="entry name" value="MEVGALKINASE"/>
</dbReference>
<dbReference type="Pfam" id="PF00288">
    <property type="entry name" value="GHMP_kinases_N"/>
    <property type="match status" value="1"/>
</dbReference>
<dbReference type="RefSeq" id="WP_238751273.1">
    <property type="nucleotide sequence ID" value="NZ_CAKLPZ010000002.1"/>
</dbReference>
<organism evidence="11 12">
    <name type="scientific">Neolewinella maritima</name>
    <dbReference type="NCBI Taxonomy" id="1383882"/>
    <lineage>
        <taxon>Bacteria</taxon>
        <taxon>Pseudomonadati</taxon>
        <taxon>Bacteroidota</taxon>
        <taxon>Saprospiria</taxon>
        <taxon>Saprospirales</taxon>
        <taxon>Lewinellaceae</taxon>
        <taxon>Neolewinella</taxon>
    </lineage>
</organism>
<protein>
    <recommendedName>
        <fullName evidence="10">GHMP kinase N-terminal domain-containing protein</fullName>
    </recommendedName>
</protein>
<keyword evidence="8" id="KW-0443">Lipid metabolism</keyword>
<proteinExistence type="predicted"/>
<evidence type="ECO:0000256" key="7">
    <source>
        <dbReference type="ARBA" id="ARBA00022842"/>
    </source>
</evidence>
<evidence type="ECO:0000256" key="5">
    <source>
        <dbReference type="ARBA" id="ARBA00022777"/>
    </source>
</evidence>
<dbReference type="InterPro" id="IPR036554">
    <property type="entry name" value="GHMP_kinase_C_sf"/>
</dbReference>
<dbReference type="Gene3D" id="3.30.70.890">
    <property type="entry name" value="GHMP kinase, C-terminal domain"/>
    <property type="match status" value="1"/>
</dbReference>
<gene>
    <name evidence="11" type="ORF">LEM8419_02330</name>
</gene>
<comment type="pathway">
    <text evidence="9">Isoprenoid biosynthesis; isopentenyl diphosphate biosynthesis via mevalonate pathway; isopentenyl diphosphate from (R)-mevalonate: step 1/3.</text>
</comment>
<keyword evidence="1" id="KW-0963">Cytoplasm</keyword>
<feature type="domain" description="GHMP kinase N-terminal" evidence="10">
    <location>
        <begin position="75"/>
        <end position="137"/>
    </location>
</feature>
<evidence type="ECO:0000313" key="11">
    <source>
        <dbReference type="EMBL" id="CAH1001427.1"/>
    </source>
</evidence>
<keyword evidence="4" id="KW-0547">Nucleotide-binding</keyword>
<keyword evidence="6" id="KW-0067">ATP-binding</keyword>
<evidence type="ECO:0000256" key="2">
    <source>
        <dbReference type="ARBA" id="ARBA00022516"/>
    </source>
</evidence>
<accession>A0ABM9B2V7</accession>
<evidence type="ECO:0000256" key="6">
    <source>
        <dbReference type="ARBA" id="ARBA00022840"/>
    </source>
</evidence>
<dbReference type="InterPro" id="IPR006205">
    <property type="entry name" value="Mev_gal_kin"/>
</dbReference>
<dbReference type="InterPro" id="IPR006204">
    <property type="entry name" value="GHMP_kinase_N_dom"/>
</dbReference>
<dbReference type="InterPro" id="IPR020568">
    <property type="entry name" value="Ribosomal_Su5_D2-typ_SF"/>
</dbReference>
<comment type="caution">
    <text evidence="11">The sequence shown here is derived from an EMBL/GenBank/DDBJ whole genome shotgun (WGS) entry which is preliminary data.</text>
</comment>
<evidence type="ECO:0000256" key="8">
    <source>
        <dbReference type="ARBA" id="ARBA00023098"/>
    </source>
</evidence>
<reference evidence="11" key="1">
    <citation type="submission" date="2021-12" db="EMBL/GenBank/DDBJ databases">
        <authorList>
            <person name="Rodrigo-Torres L."/>
            <person name="Arahal R. D."/>
            <person name="Lucena T."/>
        </authorList>
    </citation>
    <scope>NUCLEOTIDE SEQUENCE</scope>
    <source>
        <strain evidence="11">CECT 8419</strain>
    </source>
</reference>
<evidence type="ECO:0000313" key="12">
    <source>
        <dbReference type="Proteomes" id="UP000837803"/>
    </source>
</evidence>
<dbReference type="PANTHER" id="PTHR43290:SF2">
    <property type="entry name" value="MEVALONATE KINASE"/>
    <property type="match status" value="1"/>
</dbReference>
<evidence type="ECO:0000259" key="10">
    <source>
        <dbReference type="Pfam" id="PF00288"/>
    </source>
</evidence>
<keyword evidence="3" id="KW-0808">Transferase</keyword>
<dbReference type="SUPFAM" id="SSF55060">
    <property type="entry name" value="GHMP Kinase, C-terminal domain"/>
    <property type="match status" value="1"/>
</dbReference>
<keyword evidence="7" id="KW-0460">Magnesium</keyword>